<evidence type="ECO:0000313" key="2">
    <source>
        <dbReference type="Proteomes" id="UP001057877"/>
    </source>
</evidence>
<evidence type="ECO:0008006" key="3">
    <source>
        <dbReference type="Google" id="ProtNLM"/>
    </source>
</evidence>
<protein>
    <recommendedName>
        <fullName evidence="3">Tail fiber protein</fullName>
    </recommendedName>
</protein>
<reference evidence="1" key="1">
    <citation type="submission" date="2022-01" db="EMBL/GenBank/DDBJ databases">
        <title>Paenibacillus spongiae sp. nov., isolated from marine sponge.</title>
        <authorList>
            <person name="Li Z."/>
            <person name="Zhang M."/>
        </authorList>
    </citation>
    <scope>NUCLEOTIDE SEQUENCE</scope>
    <source>
        <strain evidence="1">PHS-Z3</strain>
    </source>
</reference>
<organism evidence="1 2">
    <name type="scientific">Paenibacillus spongiae</name>
    <dbReference type="NCBI Taxonomy" id="2909671"/>
    <lineage>
        <taxon>Bacteria</taxon>
        <taxon>Bacillati</taxon>
        <taxon>Bacillota</taxon>
        <taxon>Bacilli</taxon>
        <taxon>Bacillales</taxon>
        <taxon>Paenibacillaceae</taxon>
        <taxon>Paenibacillus</taxon>
    </lineage>
</organism>
<dbReference type="EMBL" id="CP091430">
    <property type="protein sequence ID" value="UVI32097.1"/>
    <property type="molecule type" value="Genomic_DNA"/>
</dbReference>
<name>A0ABY5SH99_9BACL</name>
<dbReference type="Proteomes" id="UP001057877">
    <property type="component" value="Chromosome"/>
</dbReference>
<dbReference type="RefSeq" id="WP_258388157.1">
    <property type="nucleotide sequence ID" value="NZ_CP091430.1"/>
</dbReference>
<sequence length="396" mass="41632">MPDVTTRMGLKKPKGNENFNRTAYNENLDILEQNAETINGAQSKVDTHATATNSVHGSTSAATANRIIQRDTNGRAKVASPSAADDIARKDTVDAVQTVLTGHIGTGGTSHASATTGAAGFMSAADKTKLDGVAAGANAYSHPTGDGNLHVPVTGTGNNGKVLKAGATAGSAAWGNVAFSEVMTKPSTLAGYGITDATPTRVSGGVFEYYNGTEWVGVGGGGGIMVASNTVRESRLPEYTHTYLTTTSDSVGLFYKFAPKYTGEVIISVDTIRANGSGAIGSGLWAYSMPHKTASNQFMSGAVDWDIRSGMGDMNFLVPLDTRFNLSSMFNASMTNQQDITEGRLKIATADTTTYQTFKKTMLVRAGVPIYFFVYAGTANADSIKLKDFKISYDVL</sequence>
<evidence type="ECO:0000313" key="1">
    <source>
        <dbReference type="EMBL" id="UVI32097.1"/>
    </source>
</evidence>
<proteinExistence type="predicted"/>
<accession>A0ABY5SH99</accession>
<keyword evidence="2" id="KW-1185">Reference proteome</keyword>
<gene>
    <name evidence="1" type="ORF">L1F29_09870</name>
</gene>